<evidence type="ECO:0000313" key="3">
    <source>
        <dbReference type="Proteomes" id="UP000308652"/>
    </source>
</evidence>
<evidence type="ECO:0000313" key="2">
    <source>
        <dbReference type="EMBL" id="TFK43188.1"/>
    </source>
</evidence>
<feature type="region of interest" description="Disordered" evidence="1">
    <location>
        <begin position="1"/>
        <end position="30"/>
    </location>
</feature>
<accession>A0A5C3MGY2</accession>
<reference evidence="2 3" key="1">
    <citation type="journal article" date="2019" name="Nat. Ecol. Evol.">
        <title>Megaphylogeny resolves global patterns of mushroom evolution.</title>
        <authorList>
            <person name="Varga T."/>
            <person name="Krizsan K."/>
            <person name="Foldi C."/>
            <person name="Dima B."/>
            <person name="Sanchez-Garcia M."/>
            <person name="Sanchez-Ramirez S."/>
            <person name="Szollosi G.J."/>
            <person name="Szarkandi J.G."/>
            <person name="Papp V."/>
            <person name="Albert L."/>
            <person name="Andreopoulos W."/>
            <person name="Angelini C."/>
            <person name="Antonin V."/>
            <person name="Barry K.W."/>
            <person name="Bougher N.L."/>
            <person name="Buchanan P."/>
            <person name="Buyck B."/>
            <person name="Bense V."/>
            <person name="Catcheside P."/>
            <person name="Chovatia M."/>
            <person name="Cooper J."/>
            <person name="Damon W."/>
            <person name="Desjardin D."/>
            <person name="Finy P."/>
            <person name="Geml J."/>
            <person name="Haridas S."/>
            <person name="Hughes K."/>
            <person name="Justo A."/>
            <person name="Karasinski D."/>
            <person name="Kautmanova I."/>
            <person name="Kiss B."/>
            <person name="Kocsube S."/>
            <person name="Kotiranta H."/>
            <person name="LaButti K.M."/>
            <person name="Lechner B.E."/>
            <person name="Liimatainen K."/>
            <person name="Lipzen A."/>
            <person name="Lukacs Z."/>
            <person name="Mihaltcheva S."/>
            <person name="Morgado L.N."/>
            <person name="Niskanen T."/>
            <person name="Noordeloos M.E."/>
            <person name="Ohm R.A."/>
            <person name="Ortiz-Santana B."/>
            <person name="Ovrebo C."/>
            <person name="Racz N."/>
            <person name="Riley R."/>
            <person name="Savchenko A."/>
            <person name="Shiryaev A."/>
            <person name="Soop K."/>
            <person name="Spirin V."/>
            <person name="Szebenyi C."/>
            <person name="Tomsovsky M."/>
            <person name="Tulloss R.E."/>
            <person name="Uehling J."/>
            <person name="Grigoriev I.V."/>
            <person name="Vagvolgyi C."/>
            <person name="Papp T."/>
            <person name="Martin F.M."/>
            <person name="Miettinen O."/>
            <person name="Hibbett D.S."/>
            <person name="Nagy L.G."/>
        </authorList>
    </citation>
    <scope>NUCLEOTIDE SEQUENCE [LARGE SCALE GENOMIC DNA]</scope>
    <source>
        <strain evidence="2 3">CBS 166.37</strain>
    </source>
</reference>
<keyword evidence="3" id="KW-1185">Reference proteome</keyword>
<feature type="compositionally biased region" description="Basic residues" evidence="1">
    <location>
        <begin position="145"/>
        <end position="155"/>
    </location>
</feature>
<name>A0A5C3MGY2_9AGAR</name>
<dbReference type="Proteomes" id="UP000308652">
    <property type="component" value="Unassembled WGS sequence"/>
</dbReference>
<proteinExistence type="predicted"/>
<sequence>MENAFKGKSKDPFDEGDELSELEELSELDEPSVPQIAHIPGFSISNVYPPHPCERCVRTNKTCKGIAGARCEYCKRLKQKCTNSTGPGRGRRTASAKLAVQTPNSNIAETSTSHLRGKRKANSMQAGTSQGFFDSEEDVDDGHHPPAKMNKKSRSSKPTLAPAHGSGRRAQLLQIVDELQSAHLRLQSTVTKELKKMQETISLLSSEIQELDGDQ</sequence>
<gene>
    <name evidence="2" type="ORF">BDQ12DRAFT_674550</name>
</gene>
<dbReference type="OrthoDB" id="3051265at2759"/>
<feature type="region of interest" description="Disordered" evidence="1">
    <location>
        <begin position="109"/>
        <end position="168"/>
    </location>
</feature>
<feature type="compositionally biased region" description="Acidic residues" evidence="1">
    <location>
        <begin position="14"/>
        <end position="30"/>
    </location>
</feature>
<organism evidence="2 3">
    <name type="scientific">Crucibulum laeve</name>
    <dbReference type="NCBI Taxonomy" id="68775"/>
    <lineage>
        <taxon>Eukaryota</taxon>
        <taxon>Fungi</taxon>
        <taxon>Dikarya</taxon>
        <taxon>Basidiomycota</taxon>
        <taxon>Agaricomycotina</taxon>
        <taxon>Agaricomycetes</taxon>
        <taxon>Agaricomycetidae</taxon>
        <taxon>Agaricales</taxon>
        <taxon>Agaricineae</taxon>
        <taxon>Nidulariaceae</taxon>
        <taxon>Crucibulum</taxon>
    </lineage>
</organism>
<protein>
    <submittedName>
        <fullName evidence="2">Uncharacterized protein</fullName>
    </submittedName>
</protein>
<evidence type="ECO:0000256" key="1">
    <source>
        <dbReference type="SAM" id="MobiDB-lite"/>
    </source>
</evidence>
<feature type="compositionally biased region" description="Polar residues" evidence="1">
    <location>
        <begin position="122"/>
        <end position="132"/>
    </location>
</feature>
<dbReference type="AlphaFoldDB" id="A0A5C3MGY2"/>
<dbReference type="EMBL" id="ML213591">
    <property type="protein sequence ID" value="TFK43188.1"/>
    <property type="molecule type" value="Genomic_DNA"/>
</dbReference>